<protein>
    <submittedName>
        <fullName evidence="3">Collagen alpha-2(I) chain-like</fullName>
    </submittedName>
</protein>
<reference evidence="3" key="1">
    <citation type="submission" date="2025-08" db="UniProtKB">
        <authorList>
            <consortium name="RefSeq"/>
        </authorList>
    </citation>
    <scope>IDENTIFICATION</scope>
    <source>
        <tissue evidence="3">Blood</tissue>
    </source>
</reference>
<proteinExistence type="predicted"/>
<feature type="compositionally biased region" description="Low complexity" evidence="1">
    <location>
        <begin position="315"/>
        <end position="332"/>
    </location>
</feature>
<organism evidence="2 3">
    <name type="scientific">Acinonyx jubatus</name>
    <name type="common">Cheetah</name>
    <dbReference type="NCBI Taxonomy" id="32536"/>
    <lineage>
        <taxon>Eukaryota</taxon>
        <taxon>Metazoa</taxon>
        <taxon>Chordata</taxon>
        <taxon>Craniata</taxon>
        <taxon>Vertebrata</taxon>
        <taxon>Euteleostomi</taxon>
        <taxon>Mammalia</taxon>
        <taxon>Eutheria</taxon>
        <taxon>Laurasiatheria</taxon>
        <taxon>Carnivora</taxon>
        <taxon>Feliformia</taxon>
        <taxon>Felidae</taxon>
        <taxon>Felinae</taxon>
        <taxon>Acinonyx</taxon>
    </lineage>
</organism>
<feature type="compositionally biased region" description="Basic residues" evidence="1">
    <location>
        <begin position="49"/>
        <end position="62"/>
    </location>
</feature>
<evidence type="ECO:0000313" key="2">
    <source>
        <dbReference type="Proteomes" id="UP001652583"/>
    </source>
</evidence>
<dbReference type="RefSeq" id="XP_053072885.1">
    <property type="nucleotide sequence ID" value="XM_053216910.1"/>
</dbReference>
<name>A0ABM3PMI2_ACIJB</name>
<evidence type="ECO:0000313" key="3">
    <source>
        <dbReference type="RefSeq" id="XP_053072885.1"/>
    </source>
</evidence>
<evidence type="ECO:0000256" key="1">
    <source>
        <dbReference type="SAM" id="MobiDB-lite"/>
    </source>
</evidence>
<feature type="region of interest" description="Disordered" evidence="1">
    <location>
        <begin position="1"/>
        <end position="243"/>
    </location>
</feature>
<dbReference type="Proteomes" id="UP001652583">
    <property type="component" value="Chromosome B1"/>
</dbReference>
<keyword evidence="2" id="KW-1185">Reference proteome</keyword>
<feature type="compositionally biased region" description="Basic residues" evidence="1">
    <location>
        <begin position="183"/>
        <end position="195"/>
    </location>
</feature>
<accession>A0ABM3PMI2</accession>
<sequence length="399" mass="43516">MRRGAGHRVSSSRQTRSARRRPRRRQRLRLPNSRKGRSGRRGTQWARGPRGRASARLRKGKEKRGAGGGRGWNGRSRRGRGRGSGPRSAASPPQTQQRREENPGRALPAWPPGRQDRRRWQVRSSERPGGAIMGKGGVPGPPHAGKSPLPAAARVTGPARPRQPGGPAPAPQEAAAALESPGSRRRAGTRQRRKLGSGLFRFTGLAARPSARAHEWPGERGPAAPVRPAGRCPRRVPPRASARAEPLGLSFLLPPARSLPEPGLIWSRWRQGVGAAQPPLLGCQYPAHSPARPHARSPAHTRTRAPPPPPRDQGSSPNSPPVSASAGPATSPRLRPHAPFIPRRKNNFPPPASFSPGGADLVHYPQMKFGVQHLFPEMFITRPPRPPNENCHNRWYFCW</sequence>
<gene>
    <name evidence="3" type="primary">LOC128314451</name>
</gene>
<dbReference type="GeneID" id="128314451"/>
<feature type="compositionally biased region" description="Basic residues" evidence="1">
    <location>
        <begin position="291"/>
        <end position="303"/>
    </location>
</feature>
<feature type="compositionally biased region" description="Basic residues" evidence="1">
    <location>
        <begin position="16"/>
        <end position="40"/>
    </location>
</feature>
<feature type="region of interest" description="Disordered" evidence="1">
    <location>
        <begin position="280"/>
        <end position="354"/>
    </location>
</feature>